<keyword evidence="4" id="KW-0479">Metal-binding</keyword>
<dbReference type="PROSITE" id="PS51885">
    <property type="entry name" value="NEPRILYSIN"/>
    <property type="match status" value="1"/>
</dbReference>
<comment type="caution">
    <text evidence="10">The sequence shown here is derived from an EMBL/GenBank/DDBJ whole genome shotgun (WGS) entry which is preliminary data.</text>
</comment>
<dbReference type="SUPFAM" id="SSF55486">
    <property type="entry name" value="Metalloproteases ('zincins'), catalytic domain"/>
    <property type="match status" value="1"/>
</dbReference>
<reference evidence="10" key="2">
    <citation type="submission" date="2023-05" db="EMBL/GenBank/DDBJ databases">
        <authorList>
            <consortium name="Lawrence Berkeley National Laboratory"/>
            <person name="Steindorff A."/>
            <person name="Hensen N."/>
            <person name="Bonometti L."/>
            <person name="Westerberg I."/>
            <person name="Brannstrom I.O."/>
            <person name="Guillou S."/>
            <person name="Cros-Aarteil S."/>
            <person name="Calhoun S."/>
            <person name="Haridas S."/>
            <person name="Kuo A."/>
            <person name="Mondo S."/>
            <person name="Pangilinan J."/>
            <person name="Riley R."/>
            <person name="Labutti K."/>
            <person name="Andreopoulos B."/>
            <person name="Lipzen A."/>
            <person name="Chen C."/>
            <person name="Yanf M."/>
            <person name="Daum C."/>
            <person name="Ng V."/>
            <person name="Clum A."/>
            <person name="Ohm R."/>
            <person name="Martin F."/>
            <person name="Silar P."/>
            <person name="Natvig D."/>
            <person name="Lalanne C."/>
            <person name="Gautier V."/>
            <person name="Ament-Velasquez S.L."/>
            <person name="Kruys A."/>
            <person name="Hutchinson M.I."/>
            <person name="Powell A.J."/>
            <person name="Barry K."/>
            <person name="Miller A.N."/>
            <person name="Grigoriev I.V."/>
            <person name="Debuchy R."/>
            <person name="Gladieux P."/>
            <person name="Thoren M.H."/>
            <person name="Johannesson H."/>
        </authorList>
    </citation>
    <scope>NUCLEOTIDE SEQUENCE</scope>
    <source>
        <strain evidence="10">CBS 103.79</strain>
    </source>
</reference>
<keyword evidence="7" id="KW-0482">Metalloprotease</keyword>
<dbReference type="InterPro" id="IPR024079">
    <property type="entry name" value="MetalloPept_cat_dom_sf"/>
</dbReference>
<evidence type="ECO:0008006" key="12">
    <source>
        <dbReference type="Google" id="ProtNLM"/>
    </source>
</evidence>
<keyword evidence="11" id="KW-1185">Reference proteome</keyword>
<dbReference type="Pfam" id="PF01431">
    <property type="entry name" value="Peptidase_M13"/>
    <property type="match status" value="1"/>
</dbReference>
<dbReference type="PRINTS" id="PR00786">
    <property type="entry name" value="NEPRILYSIN"/>
</dbReference>
<evidence type="ECO:0000256" key="4">
    <source>
        <dbReference type="ARBA" id="ARBA00022723"/>
    </source>
</evidence>
<evidence type="ECO:0000256" key="1">
    <source>
        <dbReference type="ARBA" id="ARBA00001947"/>
    </source>
</evidence>
<feature type="domain" description="Peptidase M13 C-terminal" evidence="8">
    <location>
        <begin position="496"/>
        <end position="697"/>
    </location>
</feature>
<dbReference type="Pfam" id="PF05649">
    <property type="entry name" value="Peptidase_M13_N"/>
    <property type="match status" value="1"/>
</dbReference>
<protein>
    <recommendedName>
        <fullName evidence="12">Endothelin-converting enzyme 1</fullName>
    </recommendedName>
</protein>
<evidence type="ECO:0000313" key="10">
    <source>
        <dbReference type="EMBL" id="KAK3898313.1"/>
    </source>
</evidence>
<dbReference type="InterPro" id="IPR018497">
    <property type="entry name" value="Peptidase_M13_C"/>
</dbReference>
<organism evidence="10 11">
    <name type="scientific">Staphylotrichum tortipilum</name>
    <dbReference type="NCBI Taxonomy" id="2831512"/>
    <lineage>
        <taxon>Eukaryota</taxon>
        <taxon>Fungi</taxon>
        <taxon>Dikarya</taxon>
        <taxon>Ascomycota</taxon>
        <taxon>Pezizomycotina</taxon>
        <taxon>Sordariomycetes</taxon>
        <taxon>Sordariomycetidae</taxon>
        <taxon>Sordariales</taxon>
        <taxon>Chaetomiaceae</taxon>
        <taxon>Staphylotrichum</taxon>
    </lineage>
</organism>
<comment type="cofactor">
    <cofactor evidence="1">
        <name>Zn(2+)</name>
        <dbReference type="ChEBI" id="CHEBI:29105"/>
    </cofactor>
</comment>
<gene>
    <name evidence="10" type="ORF">C8A05DRAFT_38101</name>
</gene>
<evidence type="ECO:0000313" key="11">
    <source>
        <dbReference type="Proteomes" id="UP001303889"/>
    </source>
</evidence>
<dbReference type="EMBL" id="MU855959">
    <property type="protein sequence ID" value="KAK3898313.1"/>
    <property type="molecule type" value="Genomic_DNA"/>
</dbReference>
<dbReference type="GO" id="GO:0016485">
    <property type="term" value="P:protein processing"/>
    <property type="evidence" value="ECO:0007669"/>
    <property type="project" value="TreeGrafter"/>
</dbReference>
<evidence type="ECO:0000259" key="9">
    <source>
        <dbReference type="Pfam" id="PF05649"/>
    </source>
</evidence>
<evidence type="ECO:0000256" key="6">
    <source>
        <dbReference type="ARBA" id="ARBA00022833"/>
    </source>
</evidence>
<feature type="domain" description="Peptidase M13 N-terminal" evidence="9">
    <location>
        <begin position="35"/>
        <end position="436"/>
    </location>
</feature>
<keyword evidence="5" id="KW-0378">Hydrolase</keyword>
<dbReference type="GO" id="GO:0046872">
    <property type="term" value="F:metal ion binding"/>
    <property type="evidence" value="ECO:0007669"/>
    <property type="project" value="UniProtKB-KW"/>
</dbReference>
<comment type="similarity">
    <text evidence="2">Belongs to the peptidase M13 family.</text>
</comment>
<proteinExistence type="inferred from homology"/>
<evidence type="ECO:0000256" key="3">
    <source>
        <dbReference type="ARBA" id="ARBA00022670"/>
    </source>
</evidence>
<evidence type="ECO:0000256" key="5">
    <source>
        <dbReference type="ARBA" id="ARBA00022801"/>
    </source>
</evidence>
<dbReference type="Gene3D" id="3.40.390.10">
    <property type="entry name" value="Collagenase (Catalytic Domain)"/>
    <property type="match status" value="1"/>
</dbReference>
<evidence type="ECO:0000256" key="2">
    <source>
        <dbReference type="ARBA" id="ARBA00007357"/>
    </source>
</evidence>
<sequence>MGQWQSQEVCTTPACIHAASTLLKGLHPNWAQIDPCTDFDKMVCYGAPEHFGEDGGTMAEMGKRTANILRKILESPNHAAAAGVKSTLSARATTEEDNFNMLRTAYAACMNVESIVNAGVQPLADLIITVNKAWPVPPTDLKTAVSEDDVEGFQTASLLLEGLGVPAFHSYCMEGPIMPDYLDAKTNRVCFGAPKLLFQGNNISAYFDPSAMSMYSKVVASAFSLTYPKISDENAVSLADAVVLFEMDLANIIAPYAQAAAARDDQGYGTIQNVTLQEIATAAPVFGFEKIIATLTPGKTPPGFLLDEPTFWPEFNNLIANHSRAAVHGYIMWKTIGTFARDVVSTDLWTAMGIEPRGERWEQCIESTDGMLRHILEHYFVLATYPDASLQAAEKMTTNVRKQFEKRISTLDWMSTESKTRAVKKAENIQQNIGYPRSNPNVRSATDLAAFYSNLTLTATHFTNLLLTRQHASLLAFAAISSPPDRKNFGNIADINAFYTPWTNSITIPVGISQLPIFHPSLPLYATYGTLGSVIGHEITHGFDSSGRHWSEDAERESFWDNSTVSAFSQRAQCFVEQYSAFQVEGAGGAARNVDGLATLGENLSDAGGLRAAYDAWVAERKAMPATWDQKLPGLEKFTSEQMFFIAYASTWCDTPSPERMELILMGEHAPSVTRIKGGAQNSRAFREAWKCKVKEPVCELF</sequence>
<reference evidence="10" key="1">
    <citation type="journal article" date="2023" name="Mol. Phylogenet. Evol.">
        <title>Genome-scale phylogeny and comparative genomics of the fungal order Sordariales.</title>
        <authorList>
            <person name="Hensen N."/>
            <person name="Bonometti L."/>
            <person name="Westerberg I."/>
            <person name="Brannstrom I.O."/>
            <person name="Guillou S."/>
            <person name="Cros-Aarteil S."/>
            <person name="Calhoun S."/>
            <person name="Haridas S."/>
            <person name="Kuo A."/>
            <person name="Mondo S."/>
            <person name="Pangilinan J."/>
            <person name="Riley R."/>
            <person name="LaButti K."/>
            <person name="Andreopoulos B."/>
            <person name="Lipzen A."/>
            <person name="Chen C."/>
            <person name="Yan M."/>
            <person name="Daum C."/>
            <person name="Ng V."/>
            <person name="Clum A."/>
            <person name="Steindorff A."/>
            <person name="Ohm R.A."/>
            <person name="Martin F."/>
            <person name="Silar P."/>
            <person name="Natvig D.O."/>
            <person name="Lalanne C."/>
            <person name="Gautier V."/>
            <person name="Ament-Velasquez S.L."/>
            <person name="Kruys A."/>
            <person name="Hutchinson M.I."/>
            <person name="Powell A.J."/>
            <person name="Barry K."/>
            <person name="Miller A.N."/>
            <person name="Grigoriev I.V."/>
            <person name="Debuchy R."/>
            <person name="Gladieux P."/>
            <person name="Hiltunen Thoren M."/>
            <person name="Johannesson H."/>
        </authorList>
    </citation>
    <scope>NUCLEOTIDE SEQUENCE</scope>
    <source>
        <strain evidence="10">CBS 103.79</strain>
    </source>
</reference>
<dbReference type="InterPro" id="IPR042089">
    <property type="entry name" value="Peptidase_M13_dom_2"/>
</dbReference>
<keyword evidence="6" id="KW-0862">Zinc</keyword>
<evidence type="ECO:0000256" key="7">
    <source>
        <dbReference type="ARBA" id="ARBA00023049"/>
    </source>
</evidence>
<dbReference type="PANTHER" id="PTHR11733">
    <property type="entry name" value="ZINC METALLOPROTEASE FAMILY M13 NEPRILYSIN-RELATED"/>
    <property type="match status" value="1"/>
</dbReference>
<evidence type="ECO:0000259" key="8">
    <source>
        <dbReference type="Pfam" id="PF01431"/>
    </source>
</evidence>
<dbReference type="AlphaFoldDB" id="A0AAN6ME71"/>
<dbReference type="CDD" id="cd08662">
    <property type="entry name" value="M13"/>
    <property type="match status" value="1"/>
</dbReference>
<dbReference type="InterPro" id="IPR000718">
    <property type="entry name" value="Peptidase_M13"/>
</dbReference>
<dbReference type="GO" id="GO:0004222">
    <property type="term" value="F:metalloendopeptidase activity"/>
    <property type="evidence" value="ECO:0007669"/>
    <property type="project" value="InterPro"/>
</dbReference>
<dbReference type="InterPro" id="IPR008753">
    <property type="entry name" value="Peptidase_M13_N"/>
</dbReference>
<dbReference type="PANTHER" id="PTHR11733:SF167">
    <property type="entry name" value="FI17812P1-RELATED"/>
    <property type="match status" value="1"/>
</dbReference>
<name>A0AAN6ME71_9PEZI</name>
<dbReference type="Proteomes" id="UP001303889">
    <property type="component" value="Unassembled WGS sequence"/>
</dbReference>
<accession>A0AAN6ME71</accession>
<dbReference type="GO" id="GO:0005886">
    <property type="term" value="C:plasma membrane"/>
    <property type="evidence" value="ECO:0007669"/>
    <property type="project" value="TreeGrafter"/>
</dbReference>
<dbReference type="Gene3D" id="1.10.1380.10">
    <property type="entry name" value="Neutral endopeptidase , domain2"/>
    <property type="match status" value="1"/>
</dbReference>
<keyword evidence="3" id="KW-0645">Protease</keyword>